<dbReference type="SMART" id="SM00855">
    <property type="entry name" value="PGAM"/>
    <property type="match status" value="1"/>
</dbReference>
<dbReference type="InterPro" id="IPR013078">
    <property type="entry name" value="His_Pase_superF_clade-1"/>
</dbReference>
<dbReference type="InterPro" id="IPR050275">
    <property type="entry name" value="PGM_Phosphatase"/>
</dbReference>
<reference evidence="1" key="1">
    <citation type="submission" date="2021-01" db="EMBL/GenBank/DDBJ databases">
        <authorList>
            <person name="Corre E."/>
            <person name="Pelletier E."/>
            <person name="Niang G."/>
            <person name="Scheremetjew M."/>
            <person name="Finn R."/>
            <person name="Kale V."/>
            <person name="Holt S."/>
            <person name="Cochrane G."/>
            <person name="Meng A."/>
            <person name="Brown T."/>
            <person name="Cohen L."/>
        </authorList>
    </citation>
    <scope>NUCLEOTIDE SEQUENCE</scope>
    <source>
        <strain evidence="1">Grunow 1884</strain>
    </source>
</reference>
<gene>
    <name evidence="1" type="ORF">OSIN01602_LOCUS6719</name>
</gene>
<accession>A0A7S2EFN8</accession>
<evidence type="ECO:0000313" key="1">
    <source>
        <dbReference type="EMBL" id="CAD9332663.1"/>
    </source>
</evidence>
<dbReference type="Pfam" id="PF00300">
    <property type="entry name" value="His_Phos_1"/>
    <property type="match status" value="1"/>
</dbReference>
<dbReference type="PANTHER" id="PTHR48100:SF1">
    <property type="entry name" value="HISTIDINE PHOSPHATASE FAMILY PROTEIN-RELATED"/>
    <property type="match status" value="1"/>
</dbReference>
<dbReference type="AlphaFoldDB" id="A0A7S2EFN8"/>
<sequence>MASTKRVLFLRHGQAVHNPRAEAEREAGCDRARFLELIGEDDALDAPLTELGEDQARSVQARHGRRLRSVGLVVSSPLSRAIRTADLALPPFPSPGGGDPDEGRPDRICVEDFREINGRFLNARRRDLSELEGAFRSSQWDFSHISNFDESWTESLEDESECAERGYRGLIWLAQRKEDDILVVSHGGILRFTMNQHPNIRMEEGRKCSGKEKRDVGARFGNCELREYLLSWSENCDSVQVSPDDCQDKNIANANEIKPLNGLEDDSYMLRPLFTLTEVSLE</sequence>
<dbReference type="GO" id="GO:0005737">
    <property type="term" value="C:cytoplasm"/>
    <property type="evidence" value="ECO:0007669"/>
    <property type="project" value="TreeGrafter"/>
</dbReference>
<organism evidence="1">
    <name type="scientific">Trieres chinensis</name>
    <name type="common">Marine centric diatom</name>
    <name type="synonym">Odontella sinensis</name>
    <dbReference type="NCBI Taxonomy" id="1514140"/>
    <lineage>
        <taxon>Eukaryota</taxon>
        <taxon>Sar</taxon>
        <taxon>Stramenopiles</taxon>
        <taxon>Ochrophyta</taxon>
        <taxon>Bacillariophyta</taxon>
        <taxon>Mediophyceae</taxon>
        <taxon>Biddulphiophycidae</taxon>
        <taxon>Eupodiscales</taxon>
        <taxon>Parodontellaceae</taxon>
        <taxon>Trieres</taxon>
    </lineage>
</organism>
<protein>
    <recommendedName>
        <fullName evidence="2">Phosphoglycerate mutase</fullName>
    </recommendedName>
</protein>
<name>A0A7S2EFN8_TRICV</name>
<dbReference type="EMBL" id="HBGO01012075">
    <property type="protein sequence ID" value="CAD9332663.1"/>
    <property type="molecule type" value="Transcribed_RNA"/>
</dbReference>
<dbReference type="CDD" id="cd07067">
    <property type="entry name" value="HP_PGM_like"/>
    <property type="match status" value="1"/>
</dbReference>
<proteinExistence type="predicted"/>
<dbReference type="GO" id="GO:0016791">
    <property type="term" value="F:phosphatase activity"/>
    <property type="evidence" value="ECO:0007669"/>
    <property type="project" value="TreeGrafter"/>
</dbReference>
<dbReference type="InterPro" id="IPR029033">
    <property type="entry name" value="His_PPase_superfam"/>
</dbReference>
<dbReference type="PANTHER" id="PTHR48100">
    <property type="entry name" value="BROAD-SPECIFICITY PHOSPHATASE YOR283W-RELATED"/>
    <property type="match status" value="1"/>
</dbReference>
<dbReference type="SUPFAM" id="SSF53254">
    <property type="entry name" value="Phosphoglycerate mutase-like"/>
    <property type="match status" value="1"/>
</dbReference>
<evidence type="ECO:0008006" key="2">
    <source>
        <dbReference type="Google" id="ProtNLM"/>
    </source>
</evidence>
<dbReference type="Gene3D" id="3.40.50.1240">
    <property type="entry name" value="Phosphoglycerate mutase-like"/>
    <property type="match status" value="1"/>
</dbReference>